<dbReference type="GO" id="GO:0016746">
    <property type="term" value="F:acyltransferase activity"/>
    <property type="evidence" value="ECO:0007669"/>
    <property type="project" value="UniProtKB-KW"/>
</dbReference>
<keyword evidence="5 9" id="KW-0812">Transmembrane</keyword>
<keyword evidence="7 9" id="KW-0472">Membrane</keyword>
<evidence type="ECO:0000256" key="7">
    <source>
        <dbReference type="ARBA" id="ARBA00023136"/>
    </source>
</evidence>
<dbReference type="GO" id="GO:0042121">
    <property type="term" value="P:alginic acid biosynthetic process"/>
    <property type="evidence" value="ECO:0007669"/>
    <property type="project" value="InterPro"/>
</dbReference>
<evidence type="ECO:0000256" key="9">
    <source>
        <dbReference type="SAM" id="Phobius"/>
    </source>
</evidence>
<organism evidence="10">
    <name type="scientific">uncultured marine group II/III euryarchaeote KM3_160_F12</name>
    <dbReference type="NCBI Taxonomy" id="1457912"/>
    <lineage>
        <taxon>Archaea</taxon>
        <taxon>Methanobacteriati</taxon>
        <taxon>Methanobacteriota</taxon>
        <taxon>environmental samples</taxon>
    </lineage>
</organism>
<dbReference type="InterPro" id="IPR004299">
    <property type="entry name" value="MBOAT_fam"/>
</dbReference>
<evidence type="ECO:0000256" key="5">
    <source>
        <dbReference type="ARBA" id="ARBA00022692"/>
    </source>
</evidence>
<evidence type="ECO:0000313" key="10">
    <source>
        <dbReference type="EMBL" id="AIF03057.1"/>
    </source>
</evidence>
<evidence type="ECO:0000256" key="2">
    <source>
        <dbReference type="ARBA" id="ARBA00010323"/>
    </source>
</evidence>
<protein>
    <submittedName>
        <fullName evidence="10">Alginate O-acetyltransferase</fullName>
    </submittedName>
</protein>
<sequence length="434" mass="49777">MLLLLTSTLVDWTAGKKINESEDQQIRKRWLMGSLTINLGLLAIFKYLDFLIESWNWASLRISGAPEMDTFGLLLPVGISFYTFQTMSYTIDIYRGKNKPYDDFLSFSCYAAFFPQLVAGPIVRSEHFRKEIENTLSPDPMRFRLGLTLIVYGLAKKLIIADNVAIHVNEIFVEGAPLDNLGLVWWGAIAFGIQIYCDFSAYTDIAIGSALLFGIRLPENFDSPYAATSPQDFWRRWHISLSTWLRDYLYIPLGGSRNGPRVMLFALMMTMLLGGLWHGASWNFVLWGLLHGLLLIGHRWLKKLQLIQTMFERLPKTAPVVGWIVTQYFVFMTWLVFRVEETSILIPSLKTFVGINANWDALEMYEALPEIKFLTFGIAILFFIGHFISWKVGGLKHWIATRKPLVWGLVIGGMLSLSFLLRPAETVDFIYFRF</sequence>
<dbReference type="AlphaFoldDB" id="A0A075GMC0"/>
<comment type="subcellular location">
    <subcellularLocation>
        <location evidence="1">Cell membrane</location>
        <topology evidence="1">Multi-pass membrane protein</topology>
    </subcellularLocation>
</comment>
<dbReference type="Pfam" id="PF03062">
    <property type="entry name" value="MBOAT"/>
    <property type="match status" value="1"/>
</dbReference>
<name>A0A075GMC0_9EURY</name>
<feature type="transmembrane region" description="Helical" evidence="9">
    <location>
        <begin position="405"/>
        <end position="424"/>
    </location>
</feature>
<keyword evidence="4 10" id="KW-0808">Transferase</keyword>
<dbReference type="PIRSF" id="PIRSF500217">
    <property type="entry name" value="AlgI"/>
    <property type="match status" value="1"/>
</dbReference>
<dbReference type="InterPro" id="IPR051085">
    <property type="entry name" value="MB_O-acyltransferase"/>
</dbReference>
<keyword evidence="3" id="KW-1003">Cell membrane</keyword>
<accession>A0A075GMC0</accession>
<evidence type="ECO:0000256" key="8">
    <source>
        <dbReference type="ARBA" id="ARBA00023315"/>
    </source>
</evidence>
<comment type="similarity">
    <text evidence="2">Belongs to the membrane-bound acyltransferase family.</text>
</comment>
<dbReference type="PANTHER" id="PTHR13285">
    <property type="entry name" value="ACYLTRANSFERASE"/>
    <property type="match status" value="1"/>
</dbReference>
<reference evidence="10" key="1">
    <citation type="journal article" date="2014" name="Genome Biol. Evol.">
        <title>Pangenome evidence for extensive interdomain horizontal transfer affecting lineage core and shell genes in uncultured planktonic thaumarchaeota and euryarchaeota.</title>
        <authorList>
            <person name="Deschamps P."/>
            <person name="Zivanovic Y."/>
            <person name="Moreira D."/>
            <person name="Rodriguez-Valera F."/>
            <person name="Lopez-Garcia P."/>
        </authorList>
    </citation>
    <scope>NUCLEOTIDE SEQUENCE</scope>
</reference>
<feature type="transmembrane region" description="Helical" evidence="9">
    <location>
        <begin position="321"/>
        <end position="339"/>
    </location>
</feature>
<keyword evidence="6 9" id="KW-1133">Transmembrane helix</keyword>
<dbReference type="PIRSF" id="PIRSF016636">
    <property type="entry name" value="AlgI_DltB"/>
    <property type="match status" value="1"/>
</dbReference>
<evidence type="ECO:0000256" key="6">
    <source>
        <dbReference type="ARBA" id="ARBA00022989"/>
    </source>
</evidence>
<feature type="transmembrane region" description="Helical" evidence="9">
    <location>
        <begin position="284"/>
        <end position="301"/>
    </location>
</feature>
<evidence type="ECO:0000256" key="1">
    <source>
        <dbReference type="ARBA" id="ARBA00004651"/>
    </source>
</evidence>
<dbReference type="GO" id="GO:0005886">
    <property type="term" value="C:plasma membrane"/>
    <property type="evidence" value="ECO:0007669"/>
    <property type="project" value="UniProtKB-SubCell"/>
</dbReference>
<dbReference type="EMBL" id="KF900668">
    <property type="protein sequence ID" value="AIF03057.1"/>
    <property type="molecule type" value="Genomic_DNA"/>
</dbReference>
<keyword evidence="8" id="KW-0012">Acyltransferase</keyword>
<dbReference type="InterPro" id="IPR028362">
    <property type="entry name" value="AlgI"/>
</dbReference>
<dbReference type="PANTHER" id="PTHR13285:SF23">
    <property type="entry name" value="TEICHOIC ACID D-ALANYLTRANSFERASE"/>
    <property type="match status" value="1"/>
</dbReference>
<feature type="transmembrane region" description="Helical" evidence="9">
    <location>
        <begin position="373"/>
        <end position="393"/>
    </location>
</feature>
<dbReference type="InterPro" id="IPR024194">
    <property type="entry name" value="Ac/AlaTfrase_AlgI/DltB"/>
</dbReference>
<proteinExistence type="inferred from homology"/>
<evidence type="ECO:0000256" key="4">
    <source>
        <dbReference type="ARBA" id="ARBA00022679"/>
    </source>
</evidence>
<evidence type="ECO:0000256" key="3">
    <source>
        <dbReference type="ARBA" id="ARBA00022475"/>
    </source>
</evidence>